<dbReference type="EMBL" id="CASHTH010000919">
    <property type="protein sequence ID" value="CAI8009061.1"/>
    <property type="molecule type" value="Genomic_DNA"/>
</dbReference>
<evidence type="ECO:0000256" key="1">
    <source>
        <dbReference type="ARBA" id="ARBA00023125"/>
    </source>
</evidence>
<feature type="compositionally biased region" description="Low complexity" evidence="2">
    <location>
        <begin position="543"/>
        <end position="560"/>
    </location>
</feature>
<dbReference type="AlphaFoldDB" id="A0AA35RE79"/>
<protein>
    <recommendedName>
        <fullName evidence="3">HTH CENPB-type domain-containing protein</fullName>
    </recommendedName>
</protein>
<organism evidence="4 5">
    <name type="scientific">Geodia barretti</name>
    <name type="common">Barrett's horny sponge</name>
    <dbReference type="NCBI Taxonomy" id="519541"/>
    <lineage>
        <taxon>Eukaryota</taxon>
        <taxon>Metazoa</taxon>
        <taxon>Porifera</taxon>
        <taxon>Demospongiae</taxon>
        <taxon>Heteroscleromorpha</taxon>
        <taxon>Tetractinellida</taxon>
        <taxon>Astrophorina</taxon>
        <taxon>Geodiidae</taxon>
        <taxon>Geodia</taxon>
    </lineage>
</organism>
<dbReference type="InterPro" id="IPR050863">
    <property type="entry name" value="CenT-Element_Derived"/>
</dbReference>
<sequence length="608" mass="66551">MSFSTNNRSTIDSEVYKWVVAQLKKKKVVTPNAIRQKAFEIGQEFDPNFKASINWYNNWKKRFDYNETPEAEALKHKKRSYTAAFKLHAVQRAMELESASQASLELDVSRRCLQRWKEELDVISSVAEHSSNAVYRRPGQGRKVRDTSLDTRLLEWSKDCWKQSISLSSGMIREKARELSLQPDFKASLGWFVKWQKRHCVDLKEQTCSPSAGEIATPLKLRLLPEGEVSAYSTPKKRRLSKKRALSYDDTSLLENDEEFDRLLLTWLVERWEAGDIVNDKMLKERAMELTANPDFKASKIWLQAWKGKYNVSLENQTYGTDGDEENEEIIEETQVYDEQVVIEGEQAAMSSQEAGPSEDAPVTPTKEEAATALASLSADDHEIAEALQKLANAFGITQGGGSGGVGSKEAVSQLAALQQSDSADFLLEGAGRVAVEEIVSEEVVTDEPMVVIEGTVVGETPVTAQITVASVKSEDITSTTVQSIVDVVSAATQIAQSITGSNNPSVTQPVAESLIQAVANQLSHSSAHQEMSGGKGESSAAQSTPQTPVTPSSSLSVTTSDVVQTTQTVTSVASGAPEQFLTEEVIISEPIVEAAITTTGGTFRADV</sequence>
<dbReference type="Pfam" id="PF03221">
    <property type="entry name" value="HTH_Tnp_Tc5"/>
    <property type="match status" value="3"/>
</dbReference>
<dbReference type="PANTHER" id="PTHR19303">
    <property type="entry name" value="TRANSPOSON"/>
    <property type="match status" value="1"/>
</dbReference>
<reference evidence="4" key="1">
    <citation type="submission" date="2023-03" db="EMBL/GenBank/DDBJ databases">
        <authorList>
            <person name="Steffen K."/>
            <person name="Cardenas P."/>
        </authorList>
    </citation>
    <scope>NUCLEOTIDE SEQUENCE</scope>
</reference>
<feature type="region of interest" description="Disordered" evidence="2">
    <location>
        <begin position="523"/>
        <end position="560"/>
    </location>
</feature>
<evidence type="ECO:0000256" key="2">
    <source>
        <dbReference type="SAM" id="MobiDB-lite"/>
    </source>
</evidence>
<feature type="region of interest" description="Disordered" evidence="2">
    <location>
        <begin position="348"/>
        <end position="368"/>
    </location>
</feature>
<dbReference type="GO" id="GO:0005634">
    <property type="term" value="C:nucleus"/>
    <property type="evidence" value="ECO:0007669"/>
    <property type="project" value="TreeGrafter"/>
</dbReference>
<dbReference type="InterPro" id="IPR009057">
    <property type="entry name" value="Homeodomain-like_sf"/>
</dbReference>
<dbReference type="Gene3D" id="1.10.10.60">
    <property type="entry name" value="Homeodomain-like"/>
    <property type="match status" value="3"/>
</dbReference>
<dbReference type="PANTHER" id="PTHR19303:SF73">
    <property type="entry name" value="PROTEIN PDC2"/>
    <property type="match status" value="1"/>
</dbReference>
<evidence type="ECO:0000259" key="3">
    <source>
        <dbReference type="PROSITE" id="PS51253"/>
    </source>
</evidence>
<feature type="domain" description="HTH CENPB-type" evidence="3">
    <location>
        <begin position="1"/>
        <end position="69"/>
    </location>
</feature>
<evidence type="ECO:0000313" key="4">
    <source>
        <dbReference type="EMBL" id="CAI8009061.1"/>
    </source>
</evidence>
<evidence type="ECO:0000313" key="5">
    <source>
        <dbReference type="Proteomes" id="UP001174909"/>
    </source>
</evidence>
<dbReference type="SUPFAM" id="SSF46689">
    <property type="entry name" value="Homeodomain-like"/>
    <property type="match status" value="3"/>
</dbReference>
<dbReference type="InterPro" id="IPR006600">
    <property type="entry name" value="HTH_CenpB_DNA-bd_dom"/>
</dbReference>
<feature type="domain" description="HTH CENPB-type" evidence="3">
    <location>
        <begin position="248"/>
        <end position="316"/>
    </location>
</feature>
<accession>A0AA35RE79</accession>
<keyword evidence="1" id="KW-0238">DNA-binding</keyword>
<dbReference type="Proteomes" id="UP001174909">
    <property type="component" value="Unassembled WGS sequence"/>
</dbReference>
<dbReference type="PROSITE" id="PS51253">
    <property type="entry name" value="HTH_CENPB"/>
    <property type="match status" value="3"/>
</dbReference>
<dbReference type="GO" id="GO:0003677">
    <property type="term" value="F:DNA binding"/>
    <property type="evidence" value="ECO:0007669"/>
    <property type="project" value="UniProtKB-KW"/>
</dbReference>
<keyword evidence="5" id="KW-1185">Reference proteome</keyword>
<proteinExistence type="predicted"/>
<name>A0AA35RE79_GEOBA</name>
<gene>
    <name evidence="4" type="ORF">GBAR_LOCUS6139</name>
</gene>
<feature type="domain" description="HTH CENPB-type" evidence="3">
    <location>
        <begin position="137"/>
        <end position="205"/>
    </location>
</feature>
<comment type="caution">
    <text evidence="4">The sequence shown here is derived from an EMBL/GenBank/DDBJ whole genome shotgun (WGS) entry which is preliminary data.</text>
</comment>
<dbReference type="SMART" id="SM00674">
    <property type="entry name" value="CENPB"/>
    <property type="match status" value="3"/>
</dbReference>